<dbReference type="Pfam" id="PF09851">
    <property type="entry name" value="SHOCT"/>
    <property type="match status" value="1"/>
</dbReference>
<feature type="domain" description="SHOCT" evidence="1">
    <location>
        <begin position="215"/>
        <end position="242"/>
    </location>
</feature>
<protein>
    <submittedName>
        <fullName evidence="2">SHOCT domain-containing protein</fullName>
    </submittedName>
</protein>
<dbReference type="EMBL" id="DVKS01000129">
    <property type="protein sequence ID" value="HIT41926.1"/>
    <property type="molecule type" value="Genomic_DNA"/>
</dbReference>
<reference evidence="2" key="1">
    <citation type="submission" date="2020-10" db="EMBL/GenBank/DDBJ databases">
        <authorList>
            <person name="Gilroy R."/>
        </authorList>
    </citation>
    <scope>NUCLEOTIDE SEQUENCE</scope>
    <source>
        <strain evidence="2">CHK123-3438</strain>
    </source>
</reference>
<comment type="caution">
    <text evidence="2">The sequence shown here is derived from an EMBL/GenBank/DDBJ whole genome shotgun (WGS) entry which is preliminary data.</text>
</comment>
<organism evidence="2 3">
    <name type="scientific">Candidatus Caccovicinus merdipullorum</name>
    <dbReference type="NCBI Taxonomy" id="2840724"/>
    <lineage>
        <taxon>Bacteria</taxon>
        <taxon>Bacillati</taxon>
        <taxon>Bacillota</taxon>
        <taxon>Clostridia</taxon>
        <taxon>Eubacteriales</taxon>
        <taxon>Candidatus Caccovicinus</taxon>
    </lineage>
</organism>
<dbReference type="InterPro" id="IPR018649">
    <property type="entry name" value="SHOCT"/>
</dbReference>
<reference evidence="2" key="2">
    <citation type="journal article" date="2021" name="PeerJ">
        <title>Extensive microbial diversity within the chicken gut microbiome revealed by metagenomics and culture.</title>
        <authorList>
            <person name="Gilroy R."/>
            <person name="Ravi A."/>
            <person name="Getino M."/>
            <person name="Pursley I."/>
            <person name="Horton D.L."/>
            <person name="Alikhan N.F."/>
            <person name="Baker D."/>
            <person name="Gharbi K."/>
            <person name="Hall N."/>
            <person name="Watson M."/>
            <person name="Adriaenssens E.M."/>
            <person name="Foster-Nyarko E."/>
            <person name="Jarju S."/>
            <person name="Secka A."/>
            <person name="Antonio M."/>
            <person name="Oren A."/>
            <person name="Chaudhuri R.R."/>
            <person name="La Ragione R."/>
            <person name="Hildebrand F."/>
            <person name="Pallen M.J."/>
        </authorList>
    </citation>
    <scope>NUCLEOTIDE SEQUENCE</scope>
    <source>
        <strain evidence="2">CHK123-3438</strain>
    </source>
</reference>
<evidence type="ECO:0000313" key="2">
    <source>
        <dbReference type="EMBL" id="HIT41926.1"/>
    </source>
</evidence>
<gene>
    <name evidence="2" type="ORF">IAB60_07520</name>
</gene>
<accession>A0A9D1GJJ8</accession>
<proteinExistence type="predicted"/>
<name>A0A9D1GJJ8_9FIRM</name>
<dbReference type="AlphaFoldDB" id="A0A9D1GJJ8"/>
<evidence type="ECO:0000259" key="1">
    <source>
        <dbReference type="Pfam" id="PF09851"/>
    </source>
</evidence>
<evidence type="ECO:0000313" key="3">
    <source>
        <dbReference type="Proteomes" id="UP000886860"/>
    </source>
</evidence>
<dbReference type="Proteomes" id="UP000886860">
    <property type="component" value="Unassembled WGS sequence"/>
</dbReference>
<sequence length="244" mass="27241">MGLFSKNGICSICGSTNGDKKIADGFVCKNCRAKSGLIVLNWKEVTSDRIRKCIKATEESENRIKIFLPDRKVEKYLYIDYPHRLWQIPAYRTVFSFDDLVSYEVIENGDTVSKGGLGSAIVGGALFGGVGAVVGGITGGKKSKSIIKDLRIKFITQNPIYPEVYINIIINGNVKSGSMMYSVYYGFLQKILTELTLIQNEQKKECRLENTSEVDEILKFKKLLDGGIITQEEFEAKKKQILGL</sequence>